<comment type="subcellular location">
    <subcellularLocation>
        <location evidence="1">Periplasm</location>
    </subcellularLocation>
</comment>
<keyword evidence="4" id="KW-0456">Lyase</keyword>
<dbReference type="PANTHER" id="PTHR39210:SF1">
    <property type="entry name" value="HEPARIN-SULFATE LYASE"/>
    <property type="match status" value="1"/>
</dbReference>
<dbReference type="AlphaFoldDB" id="A0A5C5GG39"/>
<evidence type="ECO:0000313" key="7">
    <source>
        <dbReference type="Proteomes" id="UP000314011"/>
    </source>
</evidence>
<dbReference type="RefSeq" id="WP_140194167.1">
    <property type="nucleotide sequence ID" value="NZ_CP065915.1"/>
</dbReference>
<keyword evidence="7" id="KW-1185">Reference proteome</keyword>
<dbReference type="Gene3D" id="2.70.98.70">
    <property type="match status" value="1"/>
</dbReference>
<comment type="caution">
    <text evidence="6">The sequence shown here is derived from an EMBL/GenBank/DDBJ whole genome shotgun (WGS) entry which is preliminary data.</text>
</comment>
<keyword evidence="3" id="KW-0574">Periplasm</keyword>
<dbReference type="Pfam" id="PF07940">
    <property type="entry name" value="Hepar_II_III_C"/>
    <property type="match status" value="1"/>
</dbReference>
<evidence type="ECO:0000256" key="4">
    <source>
        <dbReference type="ARBA" id="ARBA00023239"/>
    </source>
</evidence>
<dbReference type="OrthoDB" id="9793856at2"/>
<dbReference type="SUPFAM" id="SSF48230">
    <property type="entry name" value="Chondroitin AC/alginate lyase"/>
    <property type="match status" value="1"/>
</dbReference>
<keyword evidence="2" id="KW-0732">Signal</keyword>
<dbReference type="EMBL" id="VFFF01000001">
    <property type="protein sequence ID" value="TNY33480.1"/>
    <property type="molecule type" value="Genomic_DNA"/>
</dbReference>
<proteinExistence type="predicted"/>
<feature type="domain" description="Heparinase II/III-like C-terminal" evidence="5">
    <location>
        <begin position="341"/>
        <end position="504"/>
    </location>
</feature>
<dbReference type="PANTHER" id="PTHR39210">
    <property type="entry name" value="HEPARIN-SULFATE LYASE"/>
    <property type="match status" value="1"/>
</dbReference>
<dbReference type="Gene3D" id="1.50.10.100">
    <property type="entry name" value="Chondroitin AC/alginate lyase"/>
    <property type="match status" value="1"/>
</dbReference>
<name>A0A5C5GG39_9RHOB</name>
<dbReference type="GO" id="GO:0016829">
    <property type="term" value="F:lyase activity"/>
    <property type="evidence" value="ECO:0007669"/>
    <property type="project" value="UniProtKB-KW"/>
</dbReference>
<dbReference type="InterPro" id="IPR008929">
    <property type="entry name" value="Chondroitin_lyas"/>
</dbReference>
<protein>
    <submittedName>
        <fullName evidence="6">Heparinase</fullName>
    </submittedName>
</protein>
<gene>
    <name evidence="6" type="ORF">FHY64_09460</name>
</gene>
<organism evidence="6 7">
    <name type="scientific">Pelagovum pacificum</name>
    <dbReference type="NCBI Taxonomy" id="2588711"/>
    <lineage>
        <taxon>Bacteria</taxon>
        <taxon>Pseudomonadati</taxon>
        <taxon>Pseudomonadota</taxon>
        <taxon>Alphaproteobacteria</taxon>
        <taxon>Rhodobacterales</taxon>
        <taxon>Paracoccaceae</taxon>
        <taxon>Pelagovum</taxon>
    </lineage>
</organism>
<reference evidence="6 7" key="1">
    <citation type="submission" date="2019-06" db="EMBL/GenBank/DDBJ databases">
        <title>Genome of new Rhodobacteraceae sp. SM1903.</title>
        <authorList>
            <person name="Ren X."/>
        </authorList>
    </citation>
    <scope>NUCLEOTIDE SEQUENCE [LARGE SCALE GENOMIC DNA]</scope>
    <source>
        <strain evidence="6 7">SM1903</strain>
    </source>
</reference>
<evidence type="ECO:0000256" key="2">
    <source>
        <dbReference type="ARBA" id="ARBA00022729"/>
    </source>
</evidence>
<evidence type="ECO:0000259" key="5">
    <source>
        <dbReference type="Pfam" id="PF07940"/>
    </source>
</evidence>
<dbReference type="GO" id="GO:0042597">
    <property type="term" value="C:periplasmic space"/>
    <property type="evidence" value="ECO:0007669"/>
    <property type="project" value="UniProtKB-SubCell"/>
</dbReference>
<dbReference type="Proteomes" id="UP000314011">
    <property type="component" value="Unassembled WGS sequence"/>
</dbReference>
<accession>A0A5C5GG39</accession>
<evidence type="ECO:0000313" key="6">
    <source>
        <dbReference type="EMBL" id="TNY33480.1"/>
    </source>
</evidence>
<dbReference type="InterPro" id="IPR012480">
    <property type="entry name" value="Hepar_II_III_C"/>
</dbReference>
<evidence type="ECO:0000256" key="3">
    <source>
        <dbReference type="ARBA" id="ARBA00022764"/>
    </source>
</evidence>
<sequence length="563" mass="61410">MRDKLIARGDEFATLDWPHLTATGFAAFTRTGNRANYEAGWFTRRRKLNALVMAELAEGTGARLDDIADGLWLILEETGWQLPAHNAQPRGGARRPLPDPDDPVVDLFAAETGGLVATILDVLGEPLEAALPGLVARADAEVDRRILAPYLARDYWWMGNVDGPTNNWTTWITQNVLLAALVRPLGPDRRRAVLSRALPSLDAFLADYAEDGACEEGAMYYRHAGLCLWGALTLVNRAAPGSMDAVLATPKVRNIAEYVESAHVAGQNYLNFADCPAVGERATAREWLFGQAVGSDRLTAWAHRDATAEGWSDLPDEINLWYRLLQVQHAADLSAPPPPTPAPRDAWYPGSGLFIARDRTFTLAVKAGDNGDSHNHNDVGSVILYKSGRPVLIDLGVETYTAHTFSDRRYEIWTMQSGWHNLPTFGGVMQSPGEAHGARDVATDFGPEHAKITMDMAPAWPAEARLTSARRDVTLERGQQVLIRDTYDGALPATLTLLFAERPELAGNEVLLPALARIATEGLEDMVITHVPVADPRLAASWPDGVWRLSGNVRGSSAAVTID</sequence>
<evidence type="ECO:0000256" key="1">
    <source>
        <dbReference type="ARBA" id="ARBA00004418"/>
    </source>
</evidence>